<evidence type="ECO:0000256" key="2">
    <source>
        <dbReference type="SAM" id="Phobius"/>
    </source>
</evidence>
<feature type="transmembrane region" description="Helical" evidence="2">
    <location>
        <begin position="521"/>
        <end position="544"/>
    </location>
</feature>
<sequence>GSQRRGHDASLPRTAARAQAVSARAGALGEGPARPAPTWSCSAHPLSPCPLRLARRRGGGAPGRRRRAAAARGRPARELPAEAGGQIGGLASLQLRRRWRRRQGCPSRAGRARRACAPSWRSSAAASRRCGGRWPRSRRPARSRRRGQTASRSRTRSAGRCCSSSREGGGARACGAPCACSTSAGRGAPRAGSCWATSRGSRRRRSDSCGPCERPARGGGEVPEEVTARVLDAGEMYPCSSSLWDAAVFVGHPCLGAGVSVMLTFVFVLNFAVQVTFCRIVGSYMLGDGLDDSYLDSLLGFRLGIAHQASFADMVGHRSLARMVCDMDPTLHTAAAQTSFLFSYEGFLGGDGYGGPVLMTLAQLLWIALIMSELRSVFDQWWALLSMSRGPHTLVLMSGLRVGDDGGPPSRSDLKYLERRSVTVRLVRLSTARLSGVFFGVILPRLFVAGLLAIIGVRFLGKTNRMEDLVLNAVALSFIMDIDEDFFKTLLPRRVQTLVANLEPLPLNEARVARRFPSLGPALTVIVILGGLAATGLLVLVPFYSKLHQAKDILCSGDIDFIFSSNAASGVVHVTRSVNRTGITETERMILEVARPTLLSDGYWSVAPELVALSHSEQARVAVEPNASSLDDVGFHEHSFQKVALIGESTVAEAADTLPCKDFATGQTFWAMQASLRQLTGDSTVGTCADASKLDLCGKPESTQLRALCPFQCGCMIALSSTGLFGTPAFGCPTSCVQYRAVYDEIVQGYPCEDTGEGNFSAVTDYMPNTYEVSLTIGTRYGLYRYSDFRSYYLAYVRGLQEYILRSAIVLQGVQRNIESLVILMSVPQVWEGSAVVPFSALEMYSHVIGGGFFEELAAGNWTLLPGIPHPRGLRGCDYLASYEVSLVLNVALCEEGVTSSIRPWCPRACQCQSGMPGCPAACEQAFAITDAG</sequence>
<evidence type="ECO:0000313" key="4">
    <source>
        <dbReference type="Proteomes" id="UP001189429"/>
    </source>
</evidence>
<gene>
    <name evidence="3" type="ORF">PCOR1329_LOCUS15328</name>
</gene>
<keyword evidence="4" id="KW-1185">Reference proteome</keyword>
<evidence type="ECO:0008006" key="5">
    <source>
        <dbReference type="Google" id="ProtNLM"/>
    </source>
</evidence>
<keyword evidence="2" id="KW-0472">Membrane</keyword>
<comment type="caution">
    <text evidence="3">The sequence shown here is derived from an EMBL/GenBank/DDBJ whole genome shotgun (WGS) entry which is preliminary data.</text>
</comment>
<organism evidence="3 4">
    <name type="scientific">Prorocentrum cordatum</name>
    <dbReference type="NCBI Taxonomy" id="2364126"/>
    <lineage>
        <taxon>Eukaryota</taxon>
        <taxon>Sar</taxon>
        <taxon>Alveolata</taxon>
        <taxon>Dinophyceae</taxon>
        <taxon>Prorocentrales</taxon>
        <taxon>Prorocentraceae</taxon>
        <taxon>Prorocentrum</taxon>
    </lineage>
</organism>
<evidence type="ECO:0000313" key="3">
    <source>
        <dbReference type="EMBL" id="CAK0810331.1"/>
    </source>
</evidence>
<keyword evidence="2" id="KW-0812">Transmembrane</keyword>
<dbReference type="Proteomes" id="UP001189429">
    <property type="component" value="Unassembled WGS sequence"/>
</dbReference>
<protein>
    <recommendedName>
        <fullName evidence="5">ABC transmembrane type-1 domain-containing protein</fullName>
    </recommendedName>
</protein>
<feature type="transmembrane region" description="Helical" evidence="2">
    <location>
        <begin position="437"/>
        <end position="460"/>
    </location>
</feature>
<keyword evidence="2" id="KW-1133">Transmembrane helix</keyword>
<feature type="compositionally biased region" description="Basic residues" evidence="1">
    <location>
        <begin position="53"/>
        <end position="69"/>
    </location>
</feature>
<feature type="compositionally biased region" description="Low complexity" evidence="1">
    <location>
        <begin position="13"/>
        <end position="27"/>
    </location>
</feature>
<feature type="compositionally biased region" description="Basic and acidic residues" evidence="1">
    <location>
        <begin position="1"/>
        <end position="10"/>
    </location>
</feature>
<feature type="compositionally biased region" description="Basic residues" evidence="1">
    <location>
        <begin position="135"/>
        <end position="157"/>
    </location>
</feature>
<proteinExistence type="predicted"/>
<dbReference type="EMBL" id="CAUYUJ010004630">
    <property type="protein sequence ID" value="CAK0810331.1"/>
    <property type="molecule type" value="Genomic_DNA"/>
</dbReference>
<evidence type="ECO:0000256" key="1">
    <source>
        <dbReference type="SAM" id="MobiDB-lite"/>
    </source>
</evidence>
<reference evidence="3" key="1">
    <citation type="submission" date="2023-10" db="EMBL/GenBank/DDBJ databases">
        <authorList>
            <person name="Chen Y."/>
            <person name="Shah S."/>
            <person name="Dougan E. K."/>
            <person name="Thang M."/>
            <person name="Chan C."/>
        </authorList>
    </citation>
    <scope>NUCLEOTIDE SEQUENCE [LARGE SCALE GENOMIC DNA]</scope>
</reference>
<name>A0ABN9QWF9_9DINO</name>
<feature type="non-terminal residue" evidence="3">
    <location>
        <position position="1"/>
    </location>
</feature>
<feature type="region of interest" description="Disordered" evidence="1">
    <location>
        <begin position="1"/>
        <end position="85"/>
    </location>
</feature>
<feature type="region of interest" description="Disordered" evidence="1">
    <location>
        <begin position="127"/>
        <end position="220"/>
    </location>
</feature>
<accession>A0ABN9QWF9</accession>